<accession>A0AAV7LZF6</accession>
<keyword evidence="1" id="KW-0472">Membrane</keyword>
<gene>
    <name evidence="3" type="ORF">NDU88_002061</name>
</gene>
<evidence type="ECO:0000259" key="2">
    <source>
        <dbReference type="PROSITE" id="PS50878"/>
    </source>
</evidence>
<organism evidence="3 4">
    <name type="scientific">Pleurodeles waltl</name>
    <name type="common">Iberian ribbed newt</name>
    <dbReference type="NCBI Taxonomy" id="8319"/>
    <lineage>
        <taxon>Eukaryota</taxon>
        <taxon>Metazoa</taxon>
        <taxon>Chordata</taxon>
        <taxon>Craniata</taxon>
        <taxon>Vertebrata</taxon>
        <taxon>Euteleostomi</taxon>
        <taxon>Amphibia</taxon>
        <taxon>Batrachia</taxon>
        <taxon>Caudata</taxon>
        <taxon>Salamandroidea</taxon>
        <taxon>Salamandridae</taxon>
        <taxon>Pleurodelinae</taxon>
        <taxon>Pleurodeles</taxon>
    </lineage>
</organism>
<dbReference type="InterPro" id="IPR000477">
    <property type="entry name" value="RT_dom"/>
</dbReference>
<dbReference type="AlphaFoldDB" id="A0AAV7LZF6"/>
<protein>
    <recommendedName>
        <fullName evidence="2">Reverse transcriptase domain-containing protein</fullName>
    </recommendedName>
</protein>
<name>A0AAV7LZF6_PLEWA</name>
<evidence type="ECO:0000256" key="1">
    <source>
        <dbReference type="SAM" id="Phobius"/>
    </source>
</evidence>
<dbReference type="PANTHER" id="PTHR47027">
    <property type="entry name" value="REVERSE TRANSCRIPTASE DOMAIN-CONTAINING PROTEIN"/>
    <property type="match status" value="1"/>
</dbReference>
<keyword evidence="1" id="KW-0812">Transmembrane</keyword>
<feature type="domain" description="Reverse transcriptase" evidence="2">
    <location>
        <begin position="1"/>
        <end position="185"/>
    </location>
</feature>
<keyword evidence="1" id="KW-1133">Transmembrane helix</keyword>
<dbReference type="Pfam" id="PF00078">
    <property type="entry name" value="RVT_1"/>
    <property type="match status" value="1"/>
</dbReference>
<sequence length="326" mass="37185">MLFSARQLQEKSKEQNKDPYTTFVNLSKAFDIVSRERLWRIMEKFGCPGKFTGMVRQFHVGMLAQVQDDGDSSNAFPFTNRVKQGCVLALTLFSMMFLAMLLFNLRRLQAKTKVEEDSVCDFLSKDDCALNAATEAQMQQNMNHFSSACRNSSLTIRTKKTEVLHQLTPQKTYAESTITTEGEILKAVDKFTYLSSIPSRPVNVDDEVDIPIAKASSAFGRLWESVWERTGIKLPTKLKIYKAVRLPTLLYACETWTVYERHAKKLNCFHMNCLRRLLKITWQDKVPDTDVLSQAGLPSIYTLLSKVGRPSCTNARNAPLQETILW</sequence>
<evidence type="ECO:0000313" key="3">
    <source>
        <dbReference type="EMBL" id="KAJ1096931.1"/>
    </source>
</evidence>
<keyword evidence="4" id="KW-1185">Reference proteome</keyword>
<comment type="caution">
    <text evidence="3">The sequence shown here is derived from an EMBL/GenBank/DDBJ whole genome shotgun (WGS) entry which is preliminary data.</text>
</comment>
<dbReference type="Proteomes" id="UP001066276">
    <property type="component" value="Chromosome 10"/>
</dbReference>
<dbReference type="EMBL" id="JANPWB010000014">
    <property type="protein sequence ID" value="KAJ1096931.1"/>
    <property type="molecule type" value="Genomic_DNA"/>
</dbReference>
<evidence type="ECO:0000313" key="4">
    <source>
        <dbReference type="Proteomes" id="UP001066276"/>
    </source>
</evidence>
<proteinExistence type="predicted"/>
<reference evidence="3" key="1">
    <citation type="journal article" date="2022" name="bioRxiv">
        <title>Sequencing and chromosome-scale assembly of the giantPleurodeles waltlgenome.</title>
        <authorList>
            <person name="Brown T."/>
            <person name="Elewa A."/>
            <person name="Iarovenko S."/>
            <person name="Subramanian E."/>
            <person name="Araus A.J."/>
            <person name="Petzold A."/>
            <person name="Susuki M."/>
            <person name="Suzuki K.-i.T."/>
            <person name="Hayashi T."/>
            <person name="Toyoda A."/>
            <person name="Oliveira C."/>
            <person name="Osipova E."/>
            <person name="Leigh N.D."/>
            <person name="Simon A."/>
            <person name="Yun M.H."/>
        </authorList>
    </citation>
    <scope>NUCLEOTIDE SEQUENCE</scope>
    <source>
        <strain evidence="3">20211129_DDA</strain>
        <tissue evidence="3">Liver</tissue>
    </source>
</reference>
<dbReference type="PROSITE" id="PS50878">
    <property type="entry name" value="RT_POL"/>
    <property type="match status" value="1"/>
</dbReference>
<dbReference type="PANTHER" id="PTHR47027:SF26">
    <property type="entry name" value="REVERSE TRANSCRIPTASE DOMAIN-CONTAINING PROTEIN"/>
    <property type="match status" value="1"/>
</dbReference>
<feature type="transmembrane region" description="Helical" evidence="1">
    <location>
        <begin position="82"/>
        <end position="103"/>
    </location>
</feature>